<name>A0A9W4K193_9EURO</name>
<organism evidence="1 2">
    <name type="scientific">Penicillium egyptiacum</name>
    <dbReference type="NCBI Taxonomy" id="1303716"/>
    <lineage>
        <taxon>Eukaryota</taxon>
        <taxon>Fungi</taxon>
        <taxon>Dikarya</taxon>
        <taxon>Ascomycota</taxon>
        <taxon>Pezizomycotina</taxon>
        <taxon>Eurotiomycetes</taxon>
        <taxon>Eurotiomycetidae</taxon>
        <taxon>Eurotiales</taxon>
        <taxon>Aspergillaceae</taxon>
        <taxon>Penicillium</taxon>
    </lineage>
</organism>
<comment type="caution">
    <text evidence="1">The sequence shown here is derived from an EMBL/GenBank/DDBJ whole genome shotgun (WGS) entry which is preliminary data.</text>
</comment>
<dbReference type="PANTHER" id="PTHR46082:SF6">
    <property type="entry name" value="AAA+ ATPASE DOMAIN-CONTAINING PROTEIN-RELATED"/>
    <property type="match status" value="1"/>
</dbReference>
<gene>
    <name evidence="1" type="ORF">PEGY_LOCUS366</name>
</gene>
<accession>A0A9W4K193</accession>
<reference evidence="1" key="1">
    <citation type="submission" date="2021-07" db="EMBL/GenBank/DDBJ databases">
        <authorList>
            <person name="Branca A.L. A."/>
        </authorList>
    </citation>
    <scope>NUCLEOTIDE SEQUENCE</scope>
</reference>
<dbReference type="InterPro" id="IPR011990">
    <property type="entry name" value="TPR-like_helical_dom_sf"/>
</dbReference>
<proteinExistence type="predicted"/>
<dbReference type="InterPro" id="IPR053137">
    <property type="entry name" value="NLR-like"/>
</dbReference>
<dbReference type="OrthoDB" id="1658288at2759"/>
<dbReference type="Pfam" id="PF13374">
    <property type="entry name" value="TPR_10"/>
    <property type="match status" value="1"/>
</dbReference>
<evidence type="ECO:0008006" key="3">
    <source>
        <dbReference type="Google" id="ProtNLM"/>
    </source>
</evidence>
<dbReference type="Gene3D" id="1.25.40.10">
    <property type="entry name" value="Tetratricopeptide repeat domain"/>
    <property type="match status" value="1"/>
</dbReference>
<feature type="non-terminal residue" evidence="1">
    <location>
        <position position="54"/>
    </location>
</feature>
<feature type="non-terminal residue" evidence="1">
    <location>
        <position position="1"/>
    </location>
</feature>
<dbReference type="EMBL" id="CAJVRC010000593">
    <property type="protein sequence ID" value="CAG8884107.1"/>
    <property type="molecule type" value="Genomic_DNA"/>
</dbReference>
<sequence length="54" mass="5798">KALGPNHTSTLRTVDNLGVLYASQGKLDEAEQMHIRALAGKERALGPNHTSTLD</sequence>
<protein>
    <recommendedName>
        <fullName evidence="3">Kinesin light chain</fullName>
    </recommendedName>
</protein>
<evidence type="ECO:0000313" key="2">
    <source>
        <dbReference type="Proteomes" id="UP001154252"/>
    </source>
</evidence>
<dbReference type="AlphaFoldDB" id="A0A9W4K193"/>
<evidence type="ECO:0000313" key="1">
    <source>
        <dbReference type="EMBL" id="CAG8884107.1"/>
    </source>
</evidence>
<keyword evidence="2" id="KW-1185">Reference proteome</keyword>
<dbReference type="PANTHER" id="PTHR46082">
    <property type="entry name" value="ATP/GTP-BINDING PROTEIN-RELATED"/>
    <property type="match status" value="1"/>
</dbReference>
<dbReference type="SUPFAM" id="SSF48452">
    <property type="entry name" value="TPR-like"/>
    <property type="match status" value="1"/>
</dbReference>
<dbReference type="Proteomes" id="UP001154252">
    <property type="component" value="Unassembled WGS sequence"/>
</dbReference>